<evidence type="ECO:0000313" key="3">
    <source>
        <dbReference type="Proteomes" id="UP000677436"/>
    </source>
</evidence>
<dbReference type="KEGG" id="pabs:JIR001_07640"/>
<dbReference type="Pfam" id="PF08241">
    <property type="entry name" value="Methyltransf_11"/>
    <property type="match status" value="1"/>
</dbReference>
<dbReference type="RefSeq" id="WP_212774276.1">
    <property type="nucleotide sequence ID" value="NZ_AP024601.1"/>
</dbReference>
<keyword evidence="3" id="KW-1185">Reference proteome</keyword>
<keyword evidence="2" id="KW-0489">Methyltransferase</keyword>
<keyword evidence="2" id="KW-0808">Transferase</keyword>
<protein>
    <submittedName>
        <fullName evidence="2">SAM-dependent methyltransferase</fullName>
    </submittedName>
</protein>
<feature type="domain" description="Methyltransferase type 11" evidence="1">
    <location>
        <begin position="47"/>
        <end position="138"/>
    </location>
</feature>
<dbReference type="Gene3D" id="3.40.50.150">
    <property type="entry name" value="Vaccinia Virus protein VP39"/>
    <property type="match status" value="1"/>
</dbReference>
<dbReference type="SUPFAM" id="SSF53335">
    <property type="entry name" value="S-adenosyl-L-methionine-dependent methyltransferases"/>
    <property type="match status" value="1"/>
</dbReference>
<dbReference type="PANTHER" id="PTHR45036">
    <property type="entry name" value="METHYLTRANSFERASE LIKE 7B"/>
    <property type="match status" value="1"/>
</dbReference>
<reference evidence="2" key="1">
    <citation type="journal article" date="2013" name="Int. J. Syst. Evol. Microbiol.">
        <title>Polycladomyces abyssicola gen. nov., sp. nov., a thermophilic filamentous bacterium isolated from hemipelagic sediment.</title>
        <authorList>
            <person name="Tsubouchi T."/>
            <person name="Shimane Y."/>
            <person name="Mori K."/>
            <person name="Usui K."/>
            <person name="Hiraki T."/>
            <person name="Tame A."/>
            <person name="Uematsu K."/>
            <person name="Maruyama T."/>
            <person name="Hatada Y."/>
        </authorList>
    </citation>
    <scope>NUCLEOTIDE SEQUENCE</scope>
    <source>
        <strain evidence="2">JIR-001</strain>
    </source>
</reference>
<dbReference type="AlphaFoldDB" id="A0A8D5UCK8"/>
<name>A0A8D5UCK8_9BACL</name>
<dbReference type="InterPro" id="IPR052356">
    <property type="entry name" value="Thiol_S-MT"/>
</dbReference>
<evidence type="ECO:0000259" key="1">
    <source>
        <dbReference type="Pfam" id="PF08241"/>
    </source>
</evidence>
<dbReference type="Proteomes" id="UP000677436">
    <property type="component" value="Chromosome"/>
</dbReference>
<organism evidence="2 3">
    <name type="scientific">Polycladomyces abyssicola</name>
    <dbReference type="NCBI Taxonomy" id="1125966"/>
    <lineage>
        <taxon>Bacteria</taxon>
        <taxon>Bacillati</taxon>
        <taxon>Bacillota</taxon>
        <taxon>Bacilli</taxon>
        <taxon>Bacillales</taxon>
        <taxon>Thermoactinomycetaceae</taxon>
        <taxon>Polycladomyces</taxon>
    </lineage>
</organism>
<sequence length="202" mass="23434">MNNEKNRQIYRMWAPFYDWVLQNRWFRSARRKVVEQAHLQPGENVLLVGVGTGLDFAYLPESVRVTGIDLSPEMLEQARKKASRHVIHLQQMNAEALAFPDETFDAVFFNLILSVVEDPRKALMEGIRVLKGSGRILIFDKFRHSEASPSWVSQTLNILTRRLGTDVNRSFERIADGMPVYVVKDEPSLFRGKYRIIELRKD</sequence>
<proteinExistence type="predicted"/>
<reference evidence="2" key="2">
    <citation type="journal article" date="2021" name="Microbiol. Resour. Announc.">
        <title>Complete Genome Sequence of Polycladomyces abyssicola JIR-001T, Isolated from Hemipelagic Sediment in Deep Seawater.</title>
        <authorList>
            <person name="Tsubouchi T."/>
            <person name="Kaneko Y."/>
        </authorList>
    </citation>
    <scope>NUCLEOTIDE SEQUENCE</scope>
    <source>
        <strain evidence="2">JIR-001</strain>
    </source>
</reference>
<dbReference type="InterPro" id="IPR029063">
    <property type="entry name" value="SAM-dependent_MTases_sf"/>
</dbReference>
<dbReference type="GO" id="GO:0008757">
    <property type="term" value="F:S-adenosylmethionine-dependent methyltransferase activity"/>
    <property type="evidence" value="ECO:0007669"/>
    <property type="project" value="InterPro"/>
</dbReference>
<evidence type="ECO:0000313" key="2">
    <source>
        <dbReference type="EMBL" id="BCU80981.1"/>
    </source>
</evidence>
<accession>A0A8D5UCK8</accession>
<dbReference type="CDD" id="cd02440">
    <property type="entry name" value="AdoMet_MTases"/>
    <property type="match status" value="1"/>
</dbReference>
<dbReference type="GO" id="GO:0032259">
    <property type="term" value="P:methylation"/>
    <property type="evidence" value="ECO:0007669"/>
    <property type="project" value="UniProtKB-KW"/>
</dbReference>
<dbReference type="EMBL" id="AP024601">
    <property type="protein sequence ID" value="BCU80981.1"/>
    <property type="molecule type" value="Genomic_DNA"/>
</dbReference>
<dbReference type="InterPro" id="IPR013216">
    <property type="entry name" value="Methyltransf_11"/>
</dbReference>
<dbReference type="PANTHER" id="PTHR45036:SF1">
    <property type="entry name" value="METHYLTRANSFERASE LIKE 7A"/>
    <property type="match status" value="1"/>
</dbReference>
<gene>
    <name evidence="2" type="primary">PmtA</name>
    <name evidence="2" type="ORF">JIR001_07640</name>
</gene>